<dbReference type="EMBL" id="KV009173">
    <property type="protein sequence ID" value="KZV29769.1"/>
    <property type="molecule type" value="Genomic_DNA"/>
</dbReference>
<gene>
    <name evidence="2" type="ORF">F511_17612</name>
</gene>
<evidence type="ECO:0000256" key="1">
    <source>
        <dbReference type="SAM" id="MobiDB-lite"/>
    </source>
</evidence>
<evidence type="ECO:0000313" key="2">
    <source>
        <dbReference type="EMBL" id="KZV29769.1"/>
    </source>
</evidence>
<protein>
    <submittedName>
        <fullName evidence="2">Uncharacterized protein</fullName>
    </submittedName>
</protein>
<name>A0A2Z7BCI3_9LAMI</name>
<organism evidence="2 3">
    <name type="scientific">Dorcoceras hygrometricum</name>
    <dbReference type="NCBI Taxonomy" id="472368"/>
    <lineage>
        <taxon>Eukaryota</taxon>
        <taxon>Viridiplantae</taxon>
        <taxon>Streptophyta</taxon>
        <taxon>Embryophyta</taxon>
        <taxon>Tracheophyta</taxon>
        <taxon>Spermatophyta</taxon>
        <taxon>Magnoliopsida</taxon>
        <taxon>eudicotyledons</taxon>
        <taxon>Gunneridae</taxon>
        <taxon>Pentapetalae</taxon>
        <taxon>asterids</taxon>
        <taxon>lamiids</taxon>
        <taxon>Lamiales</taxon>
        <taxon>Gesneriaceae</taxon>
        <taxon>Didymocarpoideae</taxon>
        <taxon>Trichosporeae</taxon>
        <taxon>Loxocarpinae</taxon>
        <taxon>Dorcoceras</taxon>
    </lineage>
</organism>
<feature type="compositionally biased region" description="Polar residues" evidence="1">
    <location>
        <begin position="44"/>
        <end position="56"/>
    </location>
</feature>
<sequence length="451" mass="50047">MKTSGSNPSTEISNKQHKENTDKYANAMQGIKATTESREPKDLYNSSTTRSDQRNNQFMATGILSTWELPTHLQYTIPDANNQLHLLLLTHEMWELPTPLIAANKPSRENEVRELPAQPPRYTGTTRSSLNIASWYSQFNITGIASKTGLDNNMRVCNATTDIITQAQIATMTQIHDLLNGNTTTAQRPKHRKATVGSYNSTNAILPHLTPQKALTSLKAGTELTPKKLNLFYRIDRLPAHVFRSSAASPGGVIRIPTVVSEPWFSDLINTITALLYLTSLNFRLDHQKFLEFPATPPPHAAAPFTPAARTCARGSHACWPRMATGSLAASHSRPHKSLRMERPRVAATLACLARGDRLGHARWRALIGRRSRKCCAALHRWSRATRRCAMAIGWGSLLDAMRTGRVTSRPPVARCLGATRTAARCWACNSRMERRSCSGHARAFAPHEFS</sequence>
<proteinExistence type="predicted"/>
<dbReference type="AlphaFoldDB" id="A0A2Z7BCI3"/>
<feature type="region of interest" description="Disordered" evidence="1">
    <location>
        <begin position="1"/>
        <end position="56"/>
    </location>
</feature>
<keyword evidence="3" id="KW-1185">Reference proteome</keyword>
<accession>A0A2Z7BCI3</accession>
<dbReference type="Proteomes" id="UP000250235">
    <property type="component" value="Unassembled WGS sequence"/>
</dbReference>
<feature type="compositionally biased region" description="Polar residues" evidence="1">
    <location>
        <begin position="1"/>
        <end position="13"/>
    </location>
</feature>
<evidence type="ECO:0000313" key="3">
    <source>
        <dbReference type="Proteomes" id="UP000250235"/>
    </source>
</evidence>
<reference evidence="2 3" key="1">
    <citation type="journal article" date="2015" name="Proc. Natl. Acad. Sci. U.S.A.">
        <title>The resurrection genome of Boea hygrometrica: A blueprint for survival of dehydration.</title>
        <authorList>
            <person name="Xiao L."/>
            <person name="Yang G."/>
            <person name="Zhang L."/>
            <person name="Yang X."/>
            <person name="Zhao S."/>
            <person name="Ji Z."/>
            <person name="Zhou Q."/>
            <person name="Hu M."/>
            <person name="Wang Y."/>
            <person name="Chen M."/>
            <person name="Xu Y."/>
            <person name="Jin H."/>
            <person name="Xiao X."/>
            <person name="Hu G."/>
            <person name="Bao F."/>
            <person name="Hu Y."/>
            <person name="Wan P."/>
            <person name="Li L."/>
            <person name="Deng X."/>
            <person name="Kuang T."/>
            <person name="Xiang C."/>
            <person name="Zhu J.K."/>
            <person name="Oliver M.J."/>
            <person name="He Y."/>
        </authorList>
    </citation>
    <scope>NUCLEOTIDE SEQUENCE [LARGE SCALE GENOMIC DNA]</scope>
    <source>
        <strain evidence="3">cv. XS01</strain>
    </source>
</reference>